<feature type="transmembrane region" description="Helical" evidence="1">
    <location>
        <begin position="62"/>
        <end position="79"/>
    </location>
</feature>
<dbReference type="GeneID" id="98172333"/>
<feature type="transmembrane region" description="Helical" evidence="1">
    <location>
        <begin position="32"/>
        <end position="50"/>
    </location>
</feature>
<dbReference type="EMBL" id="BAAFSV010000001">
    <property type="protein sequence ID" value="GAB1311378.1"/>
    <property type="molecule type" value="Genomic_DNA"/>
</dbReference>
<keyword evidence="3" id="KW-1185">Reference proteome</keyword>
<reference evidence="2 3" key="1">
    <citation type="submission" date="2024-09" db="EMBL/GenBank/DDBJ databases">
        <title>Itraconazole resistance in Madurella fahalii resulting from another homologue of gene encoding cytochrome P450 14-alpha sterol demethylase (CYP51).</title>
        <authorList>
            <person name="Yoshioka I."/>
            <person name="Fahal A.H."/>
            <person name="Kaneko S."/>
            <person name="Yaguchi T."/>
        </authorList>
    </citation>
    <scope>NUCLEOTIDE SEQUENCE [LARGE SCALE GENOMIC DNA]</scope>
    <source>
        <strain evidence="2 3">IFM 68171</strain>
    </source>
</reference>
<proteinExistence type="predicted"/>
<accession>A0ABQ0G0U8</accession>
<organism evidence="2 3">
    <name type="scientific">Madurella fahalii</name>
    <dbReference type="NCBI Taxonomy" id="1157608"/>
    <lineage>
        <taxon>Eukaryota</taxon>
        <taxon>Fungi</taxon>
        <taxon>Dikarya</taxon>
        <taxon>Ascomycota</taxon>
        <taxon>Pezizomycotina</taxon>
        <taxon>Sordariomycetes</taxon>
        <taxon>Sordariomycetidae</taxon>
        <taxon>Sordariales</taxon>
        <taxon>Sordariales incertae sedis</taxon>
        <taxon>Madurella</taxon>
    </lineage>
</organism>
<evidence type="ECO:0000256" key="1">
    <source>
        <dbReference type="SAM" id="Phobius"/>
    </source>
</evidence>
<dbReference type="Proteomes" id="UP001628179">
    <property type="component" value="Unassembled WGS sequence"/>
</dbReference>
<keyword evidence="1" id="KW-0812">Transmembrane</keyword>
<keyword evidence="1" id="KW-0472">Membrane</keyword>
<dbReference type="RefSeq" id="XP_070913111.1">
    <property type="nucleotide sequence ID" value="XM_071057010.1"/>
</dbReference>
<feature type="transmembrane region" description="Helical" evidence="1">
    <location>
        <begin position="218"/>
        <end position="236"/>
    </location>
</feature>
<name>A0ABQ0G0U8_9PEZI</name>
<comment type="caution">
    <text evidence="2">The sequence shown here is derived from an EMBL/GenBank/DDBJ whole genome shotgun (WGS) entry which is preliminary data.</text>
</comment>
<evidence type="ECO:0000313" key="3">
    <source>
        <dbReference type="Proteomes" id="UP001628179"/>
    </source>
</evidence>
<keyword evidence="1" id="KW-1133">Transmembrane helix</keyword>
<feature type="transmembrane region" description="Helical" evidence="1">
    <location>
        <begin position="168"/>
        <end position="189"/>
    </location>
</feature>
<evidence type="ECO:0000313" key="2">
    <source>
        <dbReference type="EMBL" id="GAB1311378.1"/>
    </source>
</evidence>
<protein>
    <submittedName>
        <fullName evidence="2">Uncharacterized protein</fullName>
    </submittedName>
</protein>
<feature type="transmembrane region" description="Helical" evidence="1">
    <location>
        <begin position="252"/>
        <end position="271"/>
    </location>
</feature>
<sequence>MDRAAKCVGSNSDDTLVTAACAMRGNPDLYGIGIRLGFYFQWIITLLVTYYRLDHEMLHRTINILLQVGVFAIMLLHTHTRSLRAADAATAFWLLVDALSSLTRSDSRLIRLSNVVRMAFYTMLSGYVAWLWFGGIDELAPRSDNDSDGGADCDTIVFFGRATTGNKAFRGLAQTAGIIGVLFFFTLTVRRVREALKPENHEENGVESDGDEKPRGRALASVALIIICIAVIEYLIRANQMVEIGDLSAVEQLIPFLIGLLGFLDLVMQIWRPEKN</sequence>
<gene>
    <name evidence="2" type="ORF">MFIFM68171_01588</name>
</gene>
<feature type="transmembrane region" description="Helical" evidence="1">
    <location>
        <begin position="115"/>
        <end position="133"/>
    </location>
</feature>